<accession>A0ABW3MTT5</accession>
<dbReference type="RefSeq" id="WP_386050971.1">
    <property type="nucleotide sequence ID" value="NZ_JBHTKH010000001.1"/>
</dbReference>
<dbReference type="InterPro" id="IPR036661">
    <property type="entry name" value="Luciferase-like_sf"/>
</dbReference>
<dbReference type="PANTHER" id="PTHR43244:SF1">
    <property type="entry name" value="5,10-METHYLENETETRAHYDROMETHANOPTERIN REDUCTASE"/>
    <property type="match status" value="1"/>
</dbReference>
<keyword evidence="4" id="KW-1185">Reference proteome</keyword>
<feature type="domain" description="Luciferase-like" evidence="2">
    <location>
        <begin position="12"/>
        <end position="302"/>
    </location>
</feature>
<dbReference type="PANTHER" id="PTHR43244">
    <property type="match status" value="1"/>
</dbReference>
<dbReference type="CDD" id="cd01097">
    <property type="entry name" value="Tetrahydromethanopterin_reductase"/>
    <property type="match status" value="1"/>
</dbReference>
<dbReference type="InterPro" id="IPR050564">
    <property type="entry name" value="F420-G6PD/mer"/>
</dbReference>
<dbReference type="EMBL" id="JBHTKH010000001">
    <property type="protein sequence ID" value="MFD1053488.1"/>
    <property type="molecule type" value="Genomic_DNA"/>
</dbReference>
<keyword evidence="1" id="KW-0560">Oxidoreductase</keyword>
<reference evidence="4" key="1">
    <citation type="journal article" date="2019" name="Int. J. Syst. Evol. Microbiol.">
        <title>The Global Catalogue of Microorganisms (GCM) 10K type strain sequencing project: providing services to taxonomists for standard genome sequencing and annotation.</title>
        <authorList>
            <consortium name="The Broad Institute Genomics Platform"/>
            <consortium name="The Broad Institute Genome Sequencing Center for Infectious Disease"/>
            <person name="Wu L."/>
            <person name="Ma J."/>
        </authorList>
    </citation>
    <scope>NUCLEOTIDE SEQUENCE [LARGE SCALE GENOMIC DNA]</scope>
    <source>
        <strain evidence="4">CCUG 57508</strain>
    </source>
</reference>
<evidence type="ECO:0000256" key="1">
    <source>
        <dbReference type="ARBA" id="ARBA00023002"/>
    </source>
</evidence>
<dbReference type="SUPFAM" id="SSF51679">
    <property type="entry name" value="Bacterial luciferase-like"/>
    <property type="match status" value="1"/>
</dbReference>
<evidence type="ECO:0000313" key="4">
    <source>
        <dbReference type="Proteomes" id="UP001597046"/>
    </source>
</evidence>
<sequence>MNSGHVGLVLGSEIPPERLRGMVASAEQQGFSEVWLSEDCFFTGGISGAALALGASSSIPVGLGVVSAVTRHPAVLAMEIATLARAFPGRLMPAVGLGVPVWLEQMGLQPSSPLRAVRECVSALRTLLQGGRLDESSGLFTFNGVELVYPVTEPVPLQLGVAGPKMLQLSGAIADGTLLSVLAGTGYVRWARDQIGKGVATSGRRSQDHRVTTFALCAVDEDGALARQRARAAVAFYLAAGGPNAITAAYGINDQLVAMIEAGGLQKVLADMPDAWVEDLAVAGDPDECARKIERLIDAGSDQVALFPTPAEHADHTIDLLARHVLPQVTAHQTSSVQ</sequence>
<dbReference type="InterPro" id="IPR011251">
    <property type="entry name" value="Luciferase-like_dom"/>
</dbReference>
<organism evidence="3 4">
    <name type="scientific">Terrabacter terrigena</name>
    <dbReference type="NCBI Taxonomy" id="574718"/>
    <lineage>
        <taxon>Bacteria</taxon>
        <taxon>Bacillati</taxon>
        <taxon>Actinomycetota</taxon>
        <taxon>Actinomycetes</taxon>
        <taxon>Micrococcales</taxon>
        <taxon>Intrasporangiaceae</taxon>
        <taxon>Terrabacter</taxon>
    </lineage>
</organism>
<proteinExistence type="predicted"/>
<evidence type="ECO:0000313" key="3">
    <source>
        <dbReference type="EMBL" id="MFD1053488.1"/>
    </source>
</evidence>
<protein>
    <submittedName>
        <fullName evidence="3">LLM class flavin-dependent oxidoreductase</fullName>
    </submittedName>
</protein>
<dbReference type="Proteomes" id="UP001597046">
    <property type="component" value="Unassembled WGS sequence"/>
</dbReference>
<dbReference type="Pfam" id="PF00296">
    <property type="entry name" value="Bac_luciferase"/>
    <property type="match status" value="1"/>
</dbReference>
<dbReference type="Gene3D" id="3.20.20.30">
    <property type="entry name" value="Luciferase-like domain"/>
    <property type="match status" value="1"/>
</dbReference>
<evidence type="ECO:0000259" key="2">
    <source>
        <dbReference type="Pfam" id="PF00296"/>
    </source>
</evidence>
<comment type="caution">
    <text evidence="3">The sequence shown here is derived from an EMBL/GenBank/DDBJ whole genome shotgun (WGS) entry which is preliminary data.</text>
</comment>
<gene>
    <name evidence="3" type="ORF">ACFQ2V_04145</name>
</gene>
<name>A0ABW3MTT5_9MICO</name>